<evidence type="ECO:0000313" key="10">
    <source>
        <dbReference type="Proteomes" id="UP000277580"/>
    </source>
</evidence>
<feature type="transmembrane region" description="Helical" evidence="7">
    <location>
        <begin position="115"/>
        <end position="135"/>
    </location>
</feature>
<dbReference type="InterPro" id="IPR036259">
    <property type="entry name" value="MFS_trans_sf"/>
</dbReference>
<dbReference type="GO" id="GO:0016020">
    <property type="term" value="C:membrane"/>
    <property type="evidence" value="ECO:0007669"/>
    <property type="project" value="UniProtKB-SubCell"/>
</dbReference>
<feature type="transmembrane region" description="Helical" evidence="7">
    <location>
        <begin position="365"/>
        <end position="385"/>
    </location>
</feature>
<reference evidence="9 10" key="1">
    <citation type="journal article" date="2018" name="Nat. Ecol. Evol.">
        <title>Pezizomycetes genomes reveal the molecular basis of ectomycorrhizal truffle lifestyle.</title>
        <authorList>
            <person name="Murat C."/>
            <person name="Payen T."/>
            <person name="Noel B."/>
            <person name="Kuo A."/>
            <person name="Morin E."/>
            <person name="Chen J."/>
            <person name="Kohler A."/>
            <person name="Krizsan K."/>
            <person name="Balestrini R."/>
            <person name="Da Silva C."/>
            <person name="Montanini B."/>
            <person name="Hainaut M."/>
            <person name="Levati E."/>
            <person name="Barry K.W."/>
            <person name="Belfiori B."/>
            <person name="Cichocki N."/>
            <person name="Clum A."/>
            <person name="Dockter R.B."/>
            <person name="Fauchery L."/>
            <person name="Guy J."/>
            <person name="Iotti M."/>
            <person name="Le Tacon F."/>
            <person name="Lindquist E.A."/>
            <person name="Lipzen A."/>
            <person name="Malagnac F."/>
            <person name="Mello A."/>
            <person name="Molinier V."/>
            <person name="Miyauchi S."/>
            <person name="Poulain J."/>
            <person name="Riccioni C."/>
            <person name="Rubini A."/>
            <person name="Sitrit Y."/>
            <person name="Splivallo R."/>
            <person name="Traeger S."/>
            <person name="Wang M."/>
            <person name="Zifcakova L."/>
            <person name="Wipf D."/>
            <person name="Zambonelli A."/>
            <person name="Paolocci F."/>
            <person name="Nowrousian M."/>
            <person name="Ottonello S."/>
            <person name="Baldrian P."/>
            <person name="Spatafora J.W."/>
            <person name="Henrissat B."/>
            <person name="Nagy L.G."/>
            <person name="Aury J.M."/>
            <person name="Wincker P."/>
            <person name="Grigoriev I.V."/>
            <person name="Bonfante P."/>
            <person name="Martin F.M."/>
        </authorList>
    </citation>
    <scope>NUCLEOTIDE SEQUENCE [LARGE SCALE GENOMIC DNA]</scope>
    <source>
        <strain evidence="9 10">CCBAS932</strain>
    </source>
</reference>
<dbReference type="SUPFAM" id="SSF103473">
    <property type="entry name" value="MFS general substrate transporter"/>
    <property type="match status" value="1"/>
</dbReference>
<evidence type="ECO:0000256" key="3">
    <source>
        <dbReference type="ARBA" id="ARBA00022692"/>
    </source>
</evidence>
<gene>
    <name evidence="9" type="ORF">P167DRAFT_553584</name>
</gene>
<feature type="transmembrane region" description="Helical" evidence="7">
    <location>
        <begin position="147"/>
        <end position="166"/>
    </location>
</feature>
<evidence type="ECO:0000256" key="6">
    <source>
        <dbReference type="SAM" id="MobiDB-lite"/>
    </source>
</evidence>
<sequence length="481" mass="52950">MSRAAQTQRILHRTDCYLLPFLSLLFLLNSLDRSNIGNAETAGFTRHAGLQPGDLNDSVALFFMLFVIFQPVGAALGKRVGAARWVGGVMIGWAFLTALTAFVRTRAQLLTLRMMIGTLEAGFYPTTVFYLGLFYTRYEFAQRLGMFFGQYAVAGAFGGLVSWAVFKIFPSGEEEAMRNGNNGSGLYAYQVMFLLEGFLTLVVAITTFWWLPLGPRSAWWLQQSDREWAEKRVLLDRAGADQDGEHRRGLAGGEEEEGEELLRDGEEEEVDVIVAKSTVGGEGALTRRDVEEAFRDWKIWWILALNIASSVPGAAFSVFLPLVIKGMGHPPLTANLLTIPPFLCGAFTLWGITYLSDRSHQRIKYILIGLAINLVGLLLVVLLPADALASRYLSLCILLAGSYIASPLTVAWLSGNISEPGKRAVILGINGWGNLAGVVSSKLYAPEYGPSYHFSFVVTLALVMGAWVGYWGFRRALIFVS</sequence>
<keyword evidence="5 7" id="KW-0472">Membrane</keyword>
<dbReference type="InterPro" id="IPR011701">
    <property type="entry name" value="MFS"/>
</dbReference>
<keyword evidence="4 7" id="KW-1133">Transmembrane helix</keyword>
<feature type="transmembrane region" description="Helical" evidence="7">
    <location>
        <begin position="332"/>
        <end position="353"/>
    </location>
</feature>
<evidence type="ECO:0000256" key="4">
    <source>
        <dbReference type="ARBA" id="ARBA00022989"/>
    </source>
</evidence>
<evidence type="ECO:0000256" key="2">
    <source>
        <dbReference type="ARBA" id="ARBA00022448"/>
    </source>
</evidence>
<feature type="transmembrane region" description="Helical" evidence="7">
    <location>
        <begin position="299"/>
        <end position="320"/>
    </location>
</feature>
<comment type="subcellular location">
    <subcellularLocation>
        <location evidence="1">Membrane</location>
        <topology evidence="1">Multi-pass membrane protein</topology>
    </subcellularLocation>
</comment>
<accession>A0A3N4KP77</accession>
<feature type="transmembrane region" description="Helical" evidence="7">
    <location>
        <begin position="83"/>
        <end position="103"/>
    </location>
</feature>
<evidence type="ECO:0000256" key="8">
    <source>
        <dbReference type="SAM" id="SignalP"/>
    </source>
</evidence>
<dbReference type="PANTHER" id="PTHR43791:SF21">
    <property type="entry name" value="MAJOR FACILITATOR SUPERFAMILY (MFS) PROFILE DOMAIN-CONTAINING PROTEIN"/>
    <property type="match status" value="1"/>
</dbReference>
<dbReference type="OrthoDB" id="2985014at2759"/>
<feature type="transmembrane region" description="Helical" evidence="7">
    <location>
        <begin position="58"/>
        <end position="76"/>
    </location>
</feature>
<keyword evidence="10" id="KW-1185">Reference proteome</keyword>
<feature type="region of interest" description="Disordered" evidence="6">
    <location>
        <begin position="243"/>
        <end position="262"/>
    </location>
</feature>
<feature type="transmembrane region" description="Helical" evidence="7">
    <location>
        <begin position="186"/>
        <end position="211"/>
    </location>
</feature>
<dbReference type="AlphaFoldDB" id="A0A3N4KP77"/>
<keyword evidence="8" id="KW-0732">Signal</keyword>
<feature type="transmembrane region" description="Helical" evidence="7">
    <location>
        <begin position="451"/>
        <end position="473"/>
    </location>
</feature>
<feature type="signal peptide" evidence="8">
    <location>
        <begin position="1"/>
        <end position="30"/>
    </location>
</feature>
<dbReference type="STRING" id="1392247.A0A3N4KP77"/>
<proteinExistence type="predicted"/>
<feature type="chain" id="PRO_5018086644" evidence="8">
    <location>
        <begin position="31"/>
        <end position="481"/>
    </location>
</feature>
<evidence type="ECO:0000256" key="7">
    <source>
        <dbReference type="SAM" id="Phobius"/>
    </source>
</evidence>
<keyword evidence="2" id="KW-0813">Transport</keyword>
<keyword evidence="3 7" id="KW-0812">Transmembrane</keyword>
<protein>
    <submittedName>
        <fullName evidence="9">MFS general substrate transporter</fullName>
    </submittedName>
</protein>
<feature type="transmembrane region" description="Helical" evidence="7">
    <location>
        <begin position="391"/>
        <end position="413"/>
    </location>
</feature>
<name>A0A3N4KP77_9PEZI</name>
<evidence type="ECO:0000313" key="9">
    <source>
        <dbReference type="EMBL" id="RPB12300.1"/>
    </source>
</evidence>
<dbReference type="Pfam" id="PF07690">
    <property type="entry name" value="MFS_1"/>
    <property type="match status" value="1"/>
</dbReference>
<evidence type="ECO:0000256" key="5">
    <source>
        <dbReference type="ARBA" id="ARBA00023136"/>
    </source>
</evidence>
<feature type="compositionally biased region" description="Acidic residues" evidence="6">
    <location>
        <begin position="253"/>
        <end position="262"/>
    </location>
</feature>
<dbReference type="GO" id="GO:0022857">
    <property type="term" value="F:transmembrane transporter activity"/>
    <property type="evidence" value="ECO:0007669"/>
    <property type="project" value="InterPro"/>
</dbReference>
<dbReference type="Proteomes" id="UP000277580">
    <property type="component" value="Unassembled WGS sequence"/>
</dbReference>
<evidence type="ECO:0000256" key="1">
    <source>
        <dbReference type="ARBA" id="ARBA00004141"/>
    </source>
</evidence>
<dbReference type="EMBL" id="ML119129">
    <property type="protein sequence ID" value="RPB12300.1"/>
    <property type="molecule type" value="Genomic_DNA"/>
</dbReference>
<organism evidence="9 10">
    <name type="scientific">Morchella conica CCBAS932</name>
    <dbReference type="NCBI Taxonomy" id="1392247"/>
    <lineage>
        <taxon>Eukaryota</taxon>
        <taxon>Fungi</taxon>
        <taxon>Dikarya</taxon>
        <taxon>Ascomycota</taxon>
        <taxon>Pezizomycotina</taxon>
        <taxon>Pezizomycetes</taxon>
        <taxon>Pezizales</taxon>
        <taxon>Morchellaceae</taxon>
        <taxon>Morchella</taxon>
    </lineage>
</organism>
<dbReference type="Gene3D" id="1.20.1250.20">
    <property type="entry name" value="MFS general substrate transporter like domains"/>
    <property type="match status" value="2"/>
</dbReference>
<dbReference type="InParanoid" id="A0A3N4KP77"/>
<dbReference type="PANTHER" id="PTHR43791">
    <property type="entry name" value="PERMEASE-RELATED"/>
    <property type="match status" value="1"/>
</dbReference>